<evidence type="ECO:0000313" key="1">
    <source>
        <dbReference type="EMBL" id="MBF4692014.1"/>
    </source>
</evidence>
<protein>
    <submittedName>
        <fullName evidence="1">Zeta toxin family protein</fullName>
    </submittedName>
</protein>
<proteinExistence type="predicted"/>
<dbReference type="Proteomes" id="UP000614200">
    <property type="component" value="Unassembled WGS sequence"/>
</dbReference>
<accession>A0ABR9ZQV6</accession>
<keyword evidence="2" id="KW-1185">Reference proteome</keyword>
<dbReference type="EMBL" id="JADKNH010000001">
    <property type="protein sequence ID" value="MBF4692014.1"/>
    <property type="molecule type" value="Genomic_DNA"/>
</dbReference>
<comment type="caution">
    <text evidence="1">The sequence shown here is derived from an EMBL/GenBank/DDBJ whole genome shotgun (WGS) entry which is preliminary data.</text>
</comment>
<evidence type="ECO:0000313" key="2">
    <source>
        <dbReference type="Proteomes" id="UP000614200"/>
    </source>
</evidence>
<sequence length="185" mass="21341">MVILISGASCTGKTLLSQKILENHHISYYSIDHIKMGLYRADINCGFTPLDADEHIGEKLWPILKGIIMTAIENKQDLVIEGAYIFPEYLKDLSQDYCDHILPVFICFSESYIQANYNSGIIKYRHIAESRDYEEDRPQEVFIHDHTNLMKKCEAAEISCFMIQTHYEEEMAKVYDFISDALESA</sequence>
<reference evidence="1 2" key="1">
    <citation type="submission" date="2020-11" db="EMBL/GenBank/DDBJ databases">
        <title>Fusibacter basophilias sp. nov.</title>
        <authorList>
            <person name="Qiu D."/>
        </authorList>
    </citation>
    <scope>NUCLEOTIDE SEQUENCE [LARGE SCALE GENOMIC DNA]</scope>
    <source>
        <strain evidence="1 2">Q10-2</strain>
    </source>
</reference>
<dbReference type="InterPro" id="IPR027417">
    <property type="entry name" value="P-loop_NTPase"/>
</dbReference>
<dbReference type="Gene3D" id="3.40.50.300">
    <property type="entry name" value="P-loop containing nucleotide triphosphate hydrolases"/>
    <property type="match status" value="1"/>
</dbReference>
<dbReference type="SUPFAM" id="SSF52540">
    <property type="entry name" value="P-loop containing nucleoside triphosphate hydrolases"/>
    <property type="match status" value="1"/>
</dbReference>
<name>A0ABR9ZQV6_9FIRM</name>
<gene>
    <name evidence="1" type="ORF">ISU02_02735</name>
</gene>
<organism evidence="1 2">
    <name type="scientific">Fusibacter ferrireducens</name>
    <dbReference type="NCBI Taxonomy" id="2785058"/>
    <lineage>
        <taxon>Bacteria</taxon>
        <taxon>Bacillati</taxon>
        <taxon>Bacillota</taxon>
        <taxon>Clostridia</taxon>
        <taxon>Eubacteriales</taxon>
        <taxon>Eubacteriales Family XII. Incertae Sedis</taxon>
        <taxon>Fusibacter</taxon>
    </lineage>
</organism>